<comment type="caution">
    <text evidence="20">The sequence shown here is derived from an EMBL/GenBank/DDBJ whole genome shotgun (WGS) entry which is preliminary data.</text>
</comment>
<evidence type="ECO:0000313" key="21">
    <source>
        <dbReference type="Proteomes" id="UP000721415"/>
    </source>
</evidence>
<evidence type="ECO:0000256" key="4">
    <source>
        <dbReference type="ARBA" id="ARBA00010561"/>
    </source>
</evidence>
<evidence type="ECO:0000256" key="6">
    <source>
        <dbReference type="ARBA" id="ARBA00015850"/>
    </source>
</evidence>
<evidence type="ECO:0000256" key="3">
    <source>
        <dbReference type="ARBA" id="ARBA00004663"/>
    </source>
</evidence>
<keyword evidence="13 19" id="KW-0472">Membrane</keyword>
<evidence type="ECO:0000256" key="15">
    <source>
        <dbReference type="ARBA" id="ARBA00032605"/>
    </source>
</evidence>
<dbReference type="PANTHER" id="PTHR34148">
    <property type="entry name" value="ADENOSYLCOBINAMIDE-GDP RIBAZOLETRANSFERASE"/>
    <property type="match status" value="1"/>
</dbReference>
<sequence>MIKMIILCFQFFTQIPINYLVEEPDKQFKEGIVFFSFYGILYGSLLAFFWFVLSHMLDAYLTWGLVMVFDVILTNAFHYDALADTFDGLLSGRKPDKMLEIMKDSLIGSNGTVVLICYFLLTYLFGQAFIDRHVNDWMLPLVWAATGRSLLTLTFFNLHYVGKNPAGLGSLFEGIKPNQIVICQLFYLLFLSLLNLKWFLAYVMSMGMIFLYRRYVYRKIGGMTGDTMGASVLIGQVIFLIMVEILS</sequence>
<evidence type="ECO:0000256" key="5">
    <source>
        <dbReference type="ARBA" id="ARBA00013200"/>
    </source>
</evidence>
<dbReference type="PANTHER" id="PTHR34148:SF1">
    <property type="entry name" value="ADENOSYLCOBINAMIDE-GDP RIBAZOLETRANSFERASE"/>
    <property type="match status" value="1"/>
</dbReference>
<protein>
    <recommendedName>
        <fullName evidence="6 19">Adenosylcobinamide-GDP ribazoletransferase</fullName>
        <ecNumber evidence="5 19">2.7.8.26</ecNumber>
    </recommendedName>
    <alternativeName>
        <fullName evidence="16 19">Cobalamin synthase</fullName>
    </alternativeName>
    <alternativeName>
        <fullName evidence="15 19">Cobalamin-5'-phosphate synthase</fullName>
    </alternativeName>
</protein>
<keyword evidence="10 19" id="KW-0812">Transmembrane</keyword>
<evidence type="ECO:0000256" key="18">
    <source>
        <dbReference type="ARBA" id="ARBA00049504"/>
    </source>
</evidence>
<feature type="transmembrane region" description="Helical" evidence="19">
    <location>
        <begin position="179"/>
        <end position="212"/>
    </location>
</feature>
<feature type="transmembrane region" description="Helical" evidence="19">
    <location>
        <begin position="106"/>
        <end position="125"/>
    </location>
</feature>
<dbReference type="GO" id="GO:0051073">
    <property type="term" value="F:adenosylcobinamide-GDP ribazoletransferase activity"/>
    <property type="evidence" value="ECO:0007669"/>
    <property type="project" value="UniProtKB-EC"/>
</dbReference>
<accession>A0ABS0LP54</accession>
<keyword evidence="21" id="KW-1185">Reference proteome</keyword>
<feature type="transmembrane region" description="Helical" evidence="19">
    <location>
        <begin position="32"/>
        <end position="53"/>
    </location>
</feature>
<evidence type="ECO:0000256" key="8">
    <source>
        <dbReference type="ARBA" id="ARBA00022573"/>
    </source>
</evidence>
<keyword evidence="9 19" id="KW-0808">Transferase</keyword>
<evidence type="ECO:0000256" key="16">
    <source>
        <dbReference type="ARBA" id="ARBA00032853"/>
    </source>
</evidence>
<keyword evidence="7 19" id="KW-1003">Cell membrane</keyword>
<gene>
    <name evidence="19 20" type="primary">cobS</name>
    <name evidence="20" type="ORF">HZY91_03305</name>
</gene>
<comment type="catalytic activity">
    <reaction evidence="18 19">
        <text>alpha-ribazole 5'-phosphate + adenosylcob(III)inamide-GDP = adenosylcob(III)alamin 5'-phosphate + GMP + H(+)</text>
        <dbReference type="Rhea" id="RHEA:23560"/>
        <dbReference type="ChEBI" id="CHEBI:15378"/>
        <dbReference type="ChEBI" id="CHEBI:57918"/>
        <dbReference type="ChEBI" id="CHEBI:58115"/>
        <dbReference type="ChEBI" id="CHEBI:60487"/>
        <dbReference type="ChEBI" id="CHEBI:60493"/>
        <dbReference type="EC" id="2.7.8.26"/>
    </reaction>
</comment>
<reference evidence="20 21" key="1">
    <citation type="submission" date="2020-07" db="EMBL/GenBank/DDBJ databases">
        <title>Facklamia lactis sp. nov., isolated from raw milk.</title>
        <authorList>
            <person name="Doll E.V."/>
            <person name="Huptas C."/>
            <person name="Staib L."/>
            <person name="Wenning M."/>
            <person name="Scherer S."/>
        </authorList>
    </citation>
    <scope>NUCLEOTIDE SEQUENCE [LARGE SCALE GENOMIC DNA]</scope>
    <source>
        <strain evidence="20 21">DSM 111018</strain>
    </source>
</reference>
<dbReference type="HAMAP" id="MF_00719">
    <property type="entry name" value="CobS"/>
    <property type="match status" value="1"/>
</dbReference>
<keyword evidence="8 19" id="KW-0169">Cobalamin biosynthesis</keyword>
<organism evidence="20 21">
    <name type="scientific">Facklamia lactis</name>
    <dbReference type="NCBI Taxonomy" id="2749967"/>
    <lineage>
        <taxon>Bacteria</taxon>
        <taxon>Bacillati</taxon>
        <taxon>Bacillota</taxon>
        <taxon>Bacilli</taxon>
        <taxon>Lactobacillales</taxon>
        <taxon>Aerococcaceae</taxon>
        <taxon>Facklamia</taxon>
    </lineage>
</organism>
<evidence type="ECO:0000256" key="19">
    <source>
        <dbReference type="HAMAP-Rule" id="MF_00719"/>
    </source>
</evidence>
<dbReference type="Pfam" id="PF02654">
    <property type="entry name" value="CobS"/>
    <property type="match status" value="1"/>
</dbReference>
<comment type="function">
    <text evidence="14 19">Joins adenosylcobinamide-GDP and alpha-ribazole to generate adenosylcobalamin (Ado-cobalamin). Also synthesizes adenosylcobalamin 5'-phosphate from adenosylcobinamide-GDP and alpha-ribazole 5'-phosphate.</text>
</comment>
<comment type="cofactor">
    <cofactor evidence="1 19">
        <name>Mg(2+)</name>
        <dbReference type="ChEBI" id="CHEBI:18420"/>
    </cofactor>
</comment>
<comment type="pathway">
    <text evidence="3 19">Cofactor biosynthesis; adenosylcobalamin biosynthesis; adenosylcobalamin from cob(II)yrinate a,c-diamide: step 7/7.</text>
</comment>
<evidence type="ECO:0000256" key="17">
    <source>
        <dbReference type="ARBA" id="ARBA00048623"/>
    </source>
</evidence>
<keyword evidence="12 19" id="KW-1133">Transmembrane helix</keyword>
<evidence type="ECO:0000256" key="1">
    <source>
        <dbReference type="ARBA" id="ARBA00001946"/>
    </source>
</evidence>
<feature type="transmembrane region" description="Helical" evidence="19">
    <location>
        <begin position="224"/>
        <end position="246"/>
    </location>
</feature>
<evidence type="ECO:0000256" key="7">
    <source>
        <dbReference type="ARBA" id="ARBA00022475"/>
    </source>
</evidence>
<evidence type="ECO:0000313" key="20">
    <source>
        <dbReference type="EMBL" id="MBG9985919.1"/>
    </source>
</evidence>
<comment type="similarity">
    <text evidence="4 19">Belongs to the CobS family.</text>
</comment>
<evidence type="ECO:0000256" key="14">
    <source>
        <dbReference type="ARBA" id="ARBA00025228"/>
    </source>
</evidence>
<evidence type="ECO:0000256" key="9">
    <source>
        <dbReference type="ARBA" id="ARBA00022679"/>
    </source>
</evidence>
<comment type="subcellular location">
    <subcellularLocation>
        <location evidence="2 19">Cell membrane</location>
        <topology evidence="2 19">Multi-pass membrane protein</topology>
    </subcellularLocation>
</comment>
<evidence type="ECO:0000256" key="13">
    <source>
        <dbReference type="ARBA" id="ARBA00023136"/>
    </source>
</evidence>
<dbReference type="InterPro" id="IPR003805">
    <property type="entry name" value="CobS"/>
</dbReference>
<name>A0ABS0LP54_9LACT</name>
<dbReference type="EC" id="2.7.8.26" evidence="5 19"/>
<dbReference type="EMBL" id="JACBXQ010000002">
    <property type="protein sequence ID" value="MBG9985919.1"/>
    <property type="molecule type" value="Genomic_DNA"/>
</dbReference>
<evidence type="ECO:0000256" key="10">
    <source>
        <dbReference type="ARBA" id="ARBA00022692"/>
    </source>
</evidence>
<dbReference type="Proteomes" id="UP000721415">
    <property type="component" value="Unassembled WGS sequence"/>
</dbReference>
<feature type="transmembrane region" description="Helical" evidence="19">
    <location>
        <begin position="60"/>
        <end position="79"/>
    </location>
</feature>
<comment type="catalytic activity">
    <reaction evidence="17 19">
        <text>alpha-ribazole + adenosylcob(III)inamide-GDP = adenosylcob(III)alamin + GMP + H(+)</text>
        <dbReference type="Rhea" id="RHEA:16049"/>
        <dbReference type="ChEBI" id="CHEBI:10329"/>
        <dbReference type="ChEBI" id="CHEBI:15378"/>
        <dbReference type="ChEBI" id="CHEBI:18408"/>
        <dbReference type="ChEBI" id="CHEBI:58115"/>
        <dbReference type="ChEBI" id="CHEBI:60487"/>
        <dbReference type="EC" id="2.7.8.26"/>
    </reaction>
</comment>
<evidence type="ECO:0000256" key="2">
    <source>
        <dbReference type="ARBA" id="ARBA00004651"/>
    </source>
</evidence>
<feature type="transmembrane region" description="Helical" evidence="19">
    <location>
        <begin position="137"/>
        <end position="159"/>
    </location>
</feature>
<evidence type="ECO:0000256" key="11">
    <source>
        <dbReference type="ARBA" id="ARBA00022842"/>
    </source>
</evidence>
<keyword evidence="11 19" id="KW-0460">Magnesium</keyword>
<evidence type="ECO:0000256" key="12">
    <source>
        <dbReference type="ARBA" id="ARBA00022989"/>
    </source>
</evidence>
<proteinExistence type="inferred from homology"/>
<dbReference type="NCBIfam" id="TIGR00317">
    <property type="entry name" value="cobS"/>
    <property type="match status" value="1"/>
</dbReference>